<name>A0ABQ9FJQ9_TEGGR</name>
<feature type="compositionally biased region" description="Acidic residues" evidence="2">
    <location>
        <begin position="1"/>
        <end position="10"/>
    </location>
</feature>
<dbReference type="InterPro" id="IPR003323">
    <property type="entry name" value="OTU_dom"/>
</dbReference>
<feature type="domain" description="OTU" evidence="3">
    <location>
        <begin position="136"/>
        <end position="275"/>
    </location>
</feature>
<gene>
    <name evidence="4" type="ORF">KUTeg_005957</name>
</gene>
<reference evidence="4 5" key="1">
    <citation type="submission" date="2022-12" db="EMBL/GenBank/DDBJ databases">
        <title>Chromosome-level genome of Tegillarca granosa.</title>
        <authorList>
            <person name="Kim J."/>
        </authorList>
    </citation>
    <scope>NUCLEOTIDE SEQUENCE [LARGE SCALE GENOMIC DNA]</scope>
    <source>
        <strain evidence="4">Teg-2019</strain>
        <tissue evidence="4">Adductor muscle</tissue>
    </source>
</reference>
<feature type="compositionally biased region" description="Basic and acidic residues" evidence="2">
    <location>
        <begin position="98"/>
        <end position="114"/>
    </location>
</feature>
<accession>A0ABQ9FJQ9</accession>
<dbReference type="Proteomes" id="UP001217089">
    <property type="component" value="Unassembled WGS sequence"/>
</dbReference>
<evidence type="ECO:0000256" key="1">
    <source>
        <dbReference type="ARBA" id="ARBA00022801"/>
    </source>
</evidence>
<dbReference type="InterPro" id="IPR050704">
    <property type="entry name" value="Peptidase_C85-like"/>
</dbReference>
<organism evidence="4 5">
    <name type="scientific">Tegillarca granosa</name>
    <name type="common">Malaysian cockle</name>
    <name type="synonym">Anadara granosa</name>
    <dbReference type="NCBI Taxonomy" id="220873"/>
    <lineage>
        <taxon>Eukaryota</taxon>
        <taxon>Metazoa</taxon>
        <taxon>Spiralia</taxon>
        <taxon>Lophotrochozoa</taxon>
        <taxon>Mollusca</taxon>
        <taxon>Bivalvia</taxon>
        <taxon>Autobranchia</taxon>
        <taxon>Pteriomorphia</taxon>
        <taxon>Arcoida</taxon>
        <taxon>Arcoidea</taxon>
        <taxon>Arcidae</taxon>
        <taxon>Tegillarca</taxon>
    </lineage>
</organism>
<keyword evidence="1" id="KW-0378">Hydrolase</keyword>
<feature type="compositionally biased region" description="Basic residues" evidence="2">
    <location>
        <begin position="29"/>
        <end position="43"/>
    </location>
</feature>
<feature type="compositionally biased region" description="Basic and acidic residues" evidence="2">
    <location>
        <begin position="44"/>
        <end position="54"/>
    </location>
</feature>
<dbReference type="EMBL" id="JARBDR010000328">
    <property type="protein sequence ID" value="KAJ8315943.1"/>
    <property type="molecule type" value="Genomic_DNA"/>
</dbReference>
<dbReference type="InterPro" id="IPR038765">
    <property type="entry name" value="Papain-like_cys_pep_sf"/>
</dbReference>
<feature type="region of interest" description="Disordered" evidence="2">
    <location>
        <begin position="1"/>
        <end position="114"/>
    </location>
</feature>
<dbReference type="CDD" id="cd22761">
    <property type="entry name" value="OTU_OTUD6"/>
    <property type="match status" value="1"/>
</dbReference>
<dbReference type="InterPro" id="IPR049772">
    <property type="entry name" value="OTU_OTUD6"/>
</dbReference>
<dbReference type="Pfam" id="PF02338">
    <property type="entry name" value="OTU"/>
    <property type="match status" value="1"/>
</dbReference>
<dbReference type="Gene3D" id="3.90.70.80">
    <property type="match status" value="1"/>
</dbReference>
<proteinExistence type="predicted"/>
<evidence type="ECO:0000259" key="3">
    <source>
        <dbReference type="PROSITE" id="PS50802"/>
    </source>
</evidence>
<evidence type="ECO:0000313" key="4">
    <source>
        <dbReference type="EMBL" id="KAJ8315943.1"/>
    </source>
</evidence>
<protein>
    <recommendedName>
        <fullName evidence="3">OTU domain-containing protein</fullName>
    </recommendedName>
</protein>
<comment type="caution">
    <text evidence="4">The sequence shown here is derived from an EMBL/GenBank/DDBJ whole genome shotgun (WGS) entry which is preliminary data.</text>
</comment>
<dbReference type="PROSITE" id="PS50802">
    <property type="entry name" value="OTU"/>
    <property type="match status" value="1"/>
</dbReference>
<evidence type="ECO:0000313" key="5">
    <source>
        <dbReference type="Proteomes" id="UP001217089"/>
    </source>
</evidence>
<dbReference type="SUPFAM" id="SSF54001">
    <property type="entry name" value="Cysteine proteinases"/>
    <property type="match status" value="1"/>
</dbReference>
<keyword evidence="5" id="KW-1185">Reference proteome</keyword>
<sequence length="288" mass="33074">MSDSENDAEEALIQKHKKEKKELQAQIQKLKHSAPKGDKKKKKEVTEEIARLESELSLDGLKTSDEPQDDTPTSQTEGSLKKQDGKISRTQKRRDKKAAKEKEREQRIIEQEKDNLTGDRNVEFEKMKAVLKSRGLQIYEIPSDGNCLYNAINHQLKTAGINSSCESLRKQTAQYLRDHAEDFFPFMTKDNGDLYTEEDFVKYCQDVESTTAWGGQIEIQAMSHVLKQPMEVIQSDIQPIKIGEQYEKRGQSSIILPYHKHAYGLGEHYNSVEPYKEEEEDGDNVYST</sequence>
<evidence type="ECO:0000256" key="2">
    <source>
        <dbReference type="SAM" id="MobiDB-lite"/>
    </source>
</evidence>
<dbReference type="PANTHER" id="PTHR12419">
    <property type="entry name" value="OTU DOMAIN CONTAINING PROTEIN"/>
    <property type="match status" value="1"/>
</dbReference>
<dbReference type="PANTHER" id="PTHR12419:SF10">
    <property type="entry name" value="DEUBIQUITINASE OTUD6B"/>
    <property type="match status" value="1"/>
</dbReference>